<organism evidence="1 2">
    <name type="scientific">Phytophthora boehmeriae</name>
    <dbReference type="NCBI Taxonomy" id="109152"/>
    <lineage>
        <taxon>Eukaryota</taxon>
        <taxon>Sar</taxon>
        <taxon>Stramenopiles</taxon>
        <taxon>Oomycota</taxon>
        <taxon>Peronosporomycetes</taxon>
        <taxon>Peronosporales</taxon>
        <taxon>Peronosporaceae</taxon>
        <taxon>Phytophthora</taxon>
    </lineage>
</organism>
<proteinExistence type="predicted"/>
<evidence type="ECO:0000313" key="2">
    <source>
        <dbReference type="Proteomes" id="UP000693981"/>
    </source>
</evidence>
<comment type="caution">
    <text evidence="1">The sequence shown here is derived from an EMBL/GenBank/DDBJ whole genome shotgun (WGS) entry which is preliminary data.</text>
</comment>
<sequence>MDFSTEDASDLPSVPLRCAGVRSNHRSSAVSEGGRVFFSESQYADSPFLVRVTFDTVAFIHRGSHVVERRFVFPARVLHAVLVNFASNVSILLSRSQTRRPNALKALQRRF</sequence>
<dbReference type="EMBL" id="JAGDFL010000003">
    <property type="protein sequence ID" value="KAG7402154.1"/>
    <property type="molecule type" value="Genomic_DNA"/>
</dbReference>
<gene>
    <name evidence="1" type="primary">APC1</name>
    <name evidence="1" type="ORF">PHYBOEH_005717</name>
</gene>
<dbReference type="Proteomes" id="UP000693981">
    <property type="component" value="Unassembled WGS sequence"/>
</dbReference>
<name>A0A8T1X9T7_9STRA</name>
<reference evidence="1" key="1">
    <citation type="submission" date="2021-02" db="EMBL/GenBank/DDBJ databases">
        <authorList>
            <person name="Palmer J.M."/>
        </authorList>
    </citation>
    <scope>NUCLEOTIDE SEQUENCE</scope>
    <source>
        <strain evidence="1">SCRP23</strain>
    </source>
</reference>
<keyword evidence="2" id="KW-1185">Reference proteome</keyword>
<dbReference type="AlphaFoldDB" id="A0A8T1X9T7"/>
<protein>
    <submittedName>
        <fullName evidence="1">Anaphase-promoting complex subunit 1</fullName>
    </submittedName>
</protein>
<accession>A0A8T1X9T7</accession>
<dbReference type="OrthoDB" id="26401at2759"/>
<evidence type="ECO:0000313" key="1">
    <source>
        <dbReference type="EMBL" id="KAG7402154.1"/>
    </source>
</evidence>